<dbReference type="GO" id="GO:0071555">
    <property type="term" value="P:cell wall organization"/>
    <property type="evidence" value="ECO:0007669"/>
    <property type="project" value="UniProtKB-KW"/>
</dbReference>
<evidence type="ECO:0000256" key="3">
    <source>
        <dbReference type="ARBA" id="ARBA00022679"/>
    </source>
</evidence>
<evidence type="ECO:0000256" key="1">
    <source>
        <dbReference type="ARBA" id="ARBA00004653"/>
    </source>
</evidence>
<dbReference type="GO" id="GO:0016757">
    <property type="term" value="F:glycosyltransferase activity"/>
    <property type="evidence" value="ECO:0007669"/>
    <property type="project" value="UniProtKB-KW"/>
</dbReference>
<accession>A0A956SG71</accession>
<evidence type="ECO:0000256" key="5">
    <source>
        <dbReference type="ARBA" id="ARBA00022989"/>
    </source>
</evidence>
<dbReference type="PANTHER" id="PTHR32044:SF80">
    <property type="entry name" value="XYLOGLUCAN GLYCOSYLTRANSFERASE 2-RELATED"/>
    <property type="match status" value="1"/>
</dbReference>
<gene>
    <name evidence="10" type="ORF">KDA27_14660</name>
</gene>
<dbReference type="InterPro" id="IPR029044">
    <property type="entry name" value="Nucleotide-diphossugar_trans"/>
</dbReference>
<dbReference type="Pfam" id="PF13641">
    <property type="entry name" value="Glyco_tranf_2_3"/>
    <property type="match status" value="1"/>
</dbReference>
<keyword evidence="7 9" id="KW-0472">Membrane</keyword>
<sequence>MVLLDVSLLALYVVASLGLFLYGMNCYVMIALFYRSRDRERRENTEFRRSFVDSGTELPKVTTQLPIYNERFVAERLLRAVVRMEYPRARHQIQVLDDSDDDTVEIVARAVERYRAEGYDVMHVRRTDRSGFKAGALRHGTRLATGEFLAVFDADFVPPRDFLLQTVPFFYQHPKIAMVQTRWGHVNWDHSWITRAQSVGIDGHFVVEQGARTWNGLYMNFNGTAGVWRRTAVEDAGGWEADTLTEDLDLSYRAQLAGWRMKYLADVVTPAEIPVDMNGLKSQQHRWAKGSIQTARKILPRVFRAPVPLFQKVEAVFHLTHYAIHPLMLVSSLLALPALAGPQFAASRPILALVGLCLLASTLSPSILYVVSQREAYADWKSRLLILPVLVAVGVGIAVNNSRAVFEALTGKKSAFVRTPKHGVTSAGEPNAGGTSAGETNAGVTRAGVTSAGEIAGATACAASRRLDFNQTGSVASGAAASSSIATRYRIYRIRPQPFVAVEILLAAYGFVSLYVYCQAGKWAVVPFLFLTSVGYLSVGILSLRHGHRSQPRLRASELASAQ</sequence>
<keyword evidence="2" id="KW-0328">Glycosyltransferase</keyword>
<feature type="transmembrane region" description="Helical" evidence="9">
    <location>
        <begin position="384"/>
        <end position="406"/>
    </location>
</feature>
<evidence type="ECO:0000313" key="11">
    <source>
        <dbReference type="Proteomes" id="UP000739538"/>
    </source>
</evidence>
<dbReference type="PANTHER" id="PTHR32044">
    <property type="entry name" value="GLUCOMANNAN 4-BETA-MANNOSYLTRANSFERASE 9"/>
    <property type="match status" value="1"/>
</dbReference>
<feature type="transmembrane region" description="Helical" evidence="9">
    <location>
        <begin position="523"/>
        <end position="544"/>
    </location>
</feature>
<feature type="transmembrane region" description="Helical" evidence="9">
    <location>
        <begin position="6"/>
        <end position="34"/>
    </location>
</feature>
<dbReference type="Proteomes" id="UP000739538">
    <property type="component" value="Unassembled WGS sequence"/>
</dbReference>
<keyword evidence="5 9" id="KW-1133">Transmembrane helix</keyword>
<evidence type="ECO:0000256" key="6">
    <source>
        <dbReference type="ARBA" id="ARBA00023034"/>
    </source>
</evidence>
<evidence type="ECO:0000256" key="9">
    <source>
        <dbReference type="SAM" id="Phobius"/>
    </source>
</evidence>
<organism evidence="10 11">
    <name type="scientific">Eiseniibacteriota bacterium</name>
    <dbReference type="NCBI Taxonomy" id="2212470"/>
    <lineage>
        <taxon>Bacteria</taxon>
        <taxon>Candidatus Eiseniibacteriota</taxon>
    </lineage>
</organism>
<protein>
    <submittedName>
        <fullName evidence="10">Glycosyltransferase family 2 protein</fullName>
    </submittedName>
</protein>
<proteinExistence type="predicted"/>
<dbReference type="CDD" id="cd06437">
    <property type="entry name" value="CESA_CaSu_A2"/>
    <property type="match status" value="1"/>
</dbReference>
<comment type="caution">
    <text evidence="10">The sequence shown here is derived from an EMBL/GenBank/DDBJ whole genome shotgun (WGS) entry which is preliminary data.</text>
</comment>
<evidence type="ECO:0000256" key="2">
    <source>
        <dbReference type="ARBA" id="ARBA00022676"/>
    </source>
</evidence>
<dbReference type="FunFam" id="3.90.550.10:FF:000057">
    <property type="entry name" value="Glycosyltransferase-like protein, family 2"/>
    <property type="match status" value="1"/>
</dbReference>
<feature type="transmembrane region" description="Helical" evidence="9">
    <location>
        <begin position="350"/>
        <end position="372"/>
    </location>
</feature>
<comment type="subcellular location">
    <subcellularLocation>
        <location evidence="1">Golgi apparatus membrane</location>
        <topology evidence="1">Multi-pass membrane protein</topology>
    </subcellularLocation>
</comment>
<keyword evidence="8" id="KW-0961">Cell wall biogenesis/degradation</keyword>
<feature type="transmembrane region" description="Helical" evidence="9">
    <location>
        <begin position="498"/>
        <end position="517"/>
    </location>
</feature>
<dbReference type="Gene3D" id="3.90.550.10">
    <property type="entry name" value="Spore Coat Polysaccharide Biosynthesis Protein SpsA, Chain A"/>
    <property type="match status" value="1"/>
</dbReference>
<dbReference type="AlphaFoldDB" id="A0A956SG71"/>
<keyword evidence="3" id="KW-0808">Transferase</keyword>
<keyword evidence="4 9" id="KW-0812">Transmembrane</keyword>
<evidence type="ECO:0000313" key="10">
    <source>
        <dbReference type="EMBL" id="MCA9757043.1"/>
    </source>
</evidence>
<dbReference type="EMBL" id="JAGQHS010000078">
    <property type="protein sequence ID" value="MCA9757043.1"/>
    <property type="molecule type" value="Genomic_DNA"/>
</dbReference>
<reference evidence="10" key="1">
    <citation type="submission" date="2020-04" db="EMBL/GenBank/DDBJ databases">
        <authorList>
            <person name="Zhang T."/>
        </authorList>
    </citation>
    <scope>NUCLEOTIDE SEQUENCE</scope>
    <source>
        <strain evidence="10">HKST-UBA02</strain>
    </source>
</reference>
<evidence type="ECO:0000256" key="4">
    <source>
        <dbReference type="ARBA" id="ARBA00022692"/>
    </source>
</evidence>
<name>A0A956SG71_UNCEI</name>
<evidence type="ECO:0000256" key="7">
    <source>
        <dbReference type="ARBA" id="ARBA00023136"/>
    </source>
</evidence>
<evidence type="ECO:0000256" key="8">
    <source>
        <dbReference type="ARBA" id="ARBA00023316"/>
    </source>
</evidence>
<keyword evidence="6" id="KW-0333">Golgi apparatus</keyword>
<dbReference type="SUPFAM" id="SSF53448">
    <property type="entry name" value="Nucleotide-diphospho-sugar transferases"/>
    <property type="match status" value="1"/>
</dbReference>
<reference evidence="10" key="2">
    <citation type="journal article" date="2021" name="Microbiome">
        <title>Successional dynamics and alternative stable states in a saline activated sludge microbial community over 9 years.</title>
        <authorList>
            <person name="Wang Y."/>
            <person name="Ye J."/>
            <person name="Ju F."/>
            <person name="Liu L."/>
            <person name="Boyd J.A."/>
            <person name="Deng Y."/>
            <person name="Parks D.H."/>
            <person name="Jiang X."/>
            <person name="Yin X."/>
            <person name="Woodcroft B.J."/>
            <person name="Tyson G.W."/>
            <person name="Hugenholtz P."/>
            <person name="Polz M.F."/>
            <person name="Zhang T."/>
        </authorList>
    </citation>
    <scope>NUCLEOTIDE SEQUENCE</scope>
    <source>
        <strain evidence="10">HKST-UBA02</strain>
    </source>
</reference>